<evidence type="ECO:0000256" key="3">
    <source>
        <dbReference type="ARBA" id="ARBA00022692"/>
    </source>
</evidence>
<evidence type="ECO:0000256" key="4">
    <source>
        <dbReference type="ARBA" id="ARBA00022989"/>
    </source>
</evidence>
<protein>
    <submittedName>
        <fullName evidence="7">ABC transporter permease</fullName>
    </submittedName>
</protein>
<dbReference type="PANTHER" id="PTHR32196">
    <property type="entry name" value="ABC TRANSPORTER PERMEASE PROTEIN YPHD-RELATED-RELATED"/>
    <property type="match status" value="1"/>
</dbReference>
<comment type="subcellular location">
    <subcellularLocation>
        <location evidence="1">Cell membrane</location>
        <topology evidence="1">Multi-pass membrane protein</topology>
    </subcellularLocation>
</comment>
<keyword evidence="3 6" id="KW-0812">Transmembrane</keyword>
<evidence type="ECO:0000256" key="2">
    <source>
        <dbReference type="ARBA" id="ARBA00022475"/>
    </source>
</evidence>
<feature type="transmembrane region" description="Helical" evidence="6">
    <location>
        <begin position="118"/>
        <end position="144"/>
    </location>
</feature>
<feature type="transmembrane region" description="Helical" evidence="6">
    <location>
        <begin position="87"/>
        <end position="106"/>
    </location>
</feature>
<evidence type="ECO:0000313" key="8">
    <source>
        <dbReference type="Proteomes" id="UP000308489"/>
    </source>
</evidence>
<dbReference type="KEGG" id="hhw:NCTC503_00889"/>
<name>A0A4U9R4H3_HATHI</name>
<dbReference type="OrthoDB" id="9778389at2"/>
<keyword evidence="5 6" id="KW-0472">Membrane</keyword>
<keyword evidence="2" id="KW-1003">Cell membrane</keyword>
<feature type="transmembrane region" description="Helical" evidence="6">
    <location>
        <begin position="200"/>
        <end position="221"/>
    </location>
</feature>
<dbReference type="CDD" id="cd06574">
    <property type="entry name" value="TM_PBP1_branched-chain-AA_like"/>
    <property type="match status" value="1"/>
</dbReference>
<evidence type="ECO:0000256" key="6">
    <source>
        <dbReference type="SAM" id="Phobius"/>
    </source>
</evidence>
<proteinExistence type="predicted"/>
<evidence type="ECO:0000313" key="7">
    <source>
        <dbReference type="EMBL" id="VTQ86185.1"/>
    </source>
</evidence>
<dbReference type="AlphaFoldDB" id="A0A4U9R4H3"/>
<keyword evidence="4 6" id="KW-1133">Transmembrane helix</keyword>
<feature type="transmembrane region" description="Helical" evidence="6">
    <location>
        <begin position="12"/>
        <end position="29"/>
    </location>
</feature>
<feature type="transmembrane region" description="Helical" evidence="6">
    <location>
        <begin position="257"/>
        <end position="276"/>
    </location>
</feature>
<gene>
    <name evidence="7" type="ORF">NCTC503_00889</name>
</gene>
<keyword evidence="8" id="KW-1185">Reference proteome</keyword>
<reference evidence="7 8" key="1">
    <citation type="submission" date="2019-05" db="EMBL/GenBank/DDBJ databases">
        <authorList>
            <consortium name="Pathogen Informatics"/>
        </authorList>
    </citation>
    <scope>NUCLEOTIDE SEQUENCE [LARGE SCALE GENOMIC DNA]</scope>
    <source>
        <strain evidence="7 8">NCTC503</strain>
    </source>
</reference>
<evidence type="ECO:0000256" key="1">
    <source>
        <dbReference type="ARBA" id="ARBA00004651"/>
    </source>
</evidence>
<feature type="transmembrane region" description="Helical" evidence="6">
    <location>
        <begin position="58"/>
        <end position="80"/>
    </location>
</feature>
<feature type="transmembrane region" description="Helical" evidence="6">
    <location>
        <begin position="233"/>
        <end position="251"/>
    </location>
</feature>
<dbReference type="GO" id="GO:0022857">
    <property type="term" value="F:transmembrane transporter activity"/>
    <property type="evidence" value="ECO:0007669"/>
    <property type="project" value="InterPro"/>
</dbReference>
<organism evidence="7 8">
    <name type="scientific">Hathewaya histolytica</name>
    <name type="common">Clostridium histolyticum</name>
    <dbReference type="NCBI Taxonomy" id="1498"/>
    <lineage>
        <taxon>Bacteria</taxon>
        <taxon>Bacillati</taxon>
        <taxon>Bacillota</taxon>
        <taxon>Clostridia</taxon>
        <taxon>Eubacteriales</taxon>
        <taxon>Clostridiaceae</taxon>
        <taxon>Hathewaya</taxon>
    </lineage>
</organism>
<dbReference type="EMBL" id="LR590481">
    <property type="protein sequence ID" value="VTQ86185.1"/>
    <property type="molecule type" value="Genomic_DNA"/>
</dbReference>
<sequence>MNLFFISTLEQGFIFALVALGVFITYKILDFPDLSVDGTFPLGGAVVAFSLSKGINPFLALIFAFLSGALAGFITGILHVKLKITNLLSGILVMIGLYSINLRIMGKPNAQFFNFKTIFSFNISPIILLIILALLFKVILDLFLKTKLGFLLRITGDNETLVTSLGVDKDRVKVLGLMLSNALVAFAGGIMAQYSGFSDVGMGTGIVVTGLAAVILGETFLKRVQGVKETTTALIGAMLYKLSISGALSLGLKPTDLKLVTALIVVLVLSMNNASFKFGLKRKKVIKGGGFLATNKESAQNI</sequence>
<dbReference type="PANTHER" id="PTHR32196:SF69">
    <property type="entry name" value="BRANCHED-CHAIN AMINO ACID TRANSPORT SYSTEM, PERMEASE PROTEIN"/>
    <property type="match status" value="1"/>
</dbReference>
<accession>A0A4U9R4H3</accession>
<evidence type="ECO:0000256" key="5">
    <source>
        <dbReference type="ARBA" id="ARBA00023136"/>
    </source>
</evidence>
<dbReference type="GO" id="GO:0005886">
    <property type="term" value="C:plasma membrane"/>
    <property type="evidence" value="ECO:0007669"/>
    <property type="project" value="UniProtKB-SubCell"/>
</dbReference>
<feature type="transmembrane region" description="Helical" evidence="6">
    <location>
        <begin position="174"/>
        <end position="194"/>
    </location>
</feature>
<dbReference type="Proteomes" id="UP000308489">
    <property type="component" value="Chromosome 1"/>
</dbReference>
<dbReference type="InterPro" id="IPR001851">
    <property type="entry name" value="ABC_transp_permease"/>
</dbReference>
<dbReference type="RefSeq" id="WP_138209602.1">
    <property type="nucleotide sequence ID" value="NZ_CBCRUQ010000016.1"/>
</dbReference>
<dbReference type="Pfam" id="PF02653">
    <property type="entry name" value="BPD_transp_2"/>
    <property type="match status" value="1"/>
</dbReference>